<dbReference type="InterPro" id="IPR013589">
    <property type="entry name" value="Bac_transglu_N"/>
</dbReference>
<accession>A0A2D0N5M7</accession>
<name>A0A2D0N5M7_FLAN2</name>
<dbReference type="Pfam" id="PF01841">
    <property type="entry name" value="Transglut_core"/>
    <property type="match status" value="1"/>
</dbReference>
<organism evidence="2 3">
    <name type="scientific">Flavilitoribacter nigricans (strain ATCC 23147 / DSM 23189 / NBRC 102662 / NCIMB 1420 / SS-2)</name>
    <name type="common">Lewinella nigricans</name>
    <dbReference type="NCBI Taxonomy" id="1122177"/>
    <lineage>
        <taxon>Bacteria</taxon>
        <taxon>Pseudomonadati</taxon>
        <taxon>Bacteroidota</taxon>
        <taxon>Saprospiria</taxon>
        <taxon>Saprospirales</taxon>
        <taxon>Lewinellaceae</taxon>
        <taxon>Flavilitoribacter</taxon>
    </lineage>
</organism>
<evidence type="ECO:0000313" key="3">
    <source>
        <dbReference type="Proteomes" id="UP000223913"/>
    </source>
</evidence>
<dbReference type="InterPro" id="IPR002931">
    <property type="entry name" value="Transglutaminase-like"/>
</dbReference>
<dbReference type="SUPFAM" id="SSF54001">
    <property type="entry name" value="Cysteine proteinases"/>
    <property type="match status" value="1"/>
</dbReference>
<dbReference type="Gene3D" id="3.10.620.30">
    <property type="match status" value="1"/>
</dbReference>
<dbReference type="SMART" id="SM00460">
    <property type="entry name" value="TGc"/>
    <property type="match status" value="1"/>
</dbReference>
<gene>
    <name evidence="2" type="ORF">CRP01_25130</name>
</gene>
<dbReference type="Proteomes" id="UP000223913">
    <property type="component" value="Unassembled WGS sequence"/>
</dbReference>
<dbReference type="PANTHER" id="PTHR33490">
    <property type="entry name" value="BLR5614 PROTEIN-RELATED"/>
    <property type="match status" value="1"/>
</dbReference>
<dbReference type="AlphaFoldDB" id="A0A2D0N5M7"/>
<sequence length="306" mass="34591">MKYRVIHQTLYEYQSPASLCHNLICQGPGKNEFQENISFDCRISPEPHYQATREDFFENHWIYFSIQRPHQELSVRMTSIVDLQKPSWLAVDPMSTPPWEQVADWLRSTDAKNDTRQFYLESEIVRFVPGVKEYALESFQAGRPIMAAMLDLNQRINRDFTFTPGFTDISTPLESVFKHKKGVCQDLSHFALACLRSLGLAAYYVSGYIETLPPPGKPKLVGADASHAWVALCIPELGWVEFDPTNNLLVADQHIRAAIGRDFSDIVPLKGIVYSGGGQQMKVSVDVRKVSEIRATGKEPEAGPLK</sequence>
<dbReference type="Pfam" id="PF08379">
    <property type="entry name" value="Bact_transglu_N"/>
    <property type="match status" value="1"/>
</dbReference>
<dbReference type="RefSeq" id="WP_099152865.1">
    <property type="nucleotide sequence ID" value="NZ_PDUD01000029.1"/>
</dbReference>
<protein>
    <submittedName>
        <fullName evidence="2">Transglutaminase</fullName>
    </submittedName>
</protein>
<dbReference type="PANTHER" id="PTHR33490:SF7">
    <property type="entry name" value="BLR2979 PROTEIN"/>
    <property type="match status" value="1"/>
</dbReference>
<dbReference type="OrthoDB" id="9804872at2"/>
<evidence type="ECO:0000259" key="1">
    <source>
        <dbReference type="SMART" id="SM00460"/>
    </source>
</evidence>
<proteinExistence type="predicted"/>
<reference evidence="2 3" key="1">
    <citation type="submission" date="2017-10" db="EMBL/GenBank/DDBJ databases">
        <title>The draft genome sequence of Lewinella nigricans NBRC 102662.</title>
        <authorList>
            <person name="Wang K."/>
        </authorList>
    </citation>
    <scope>NUCLEOTIDE SEQUENCE [LARGE SCALE GENOMIC DNA]</scope>
    <source>
        <strain evidence="2 3">NBRC 102662</strain>
    </source>
</reference>
<feature type="domain" description="Transglutaminase-like" evidence="1">
    <location>
        <begin position="176"/>
        <end position="246"/>
    </location>
</feature>
<dbReference type="InterPro" id="IPR038765">
    <property type="entry name" value="Papain-like_cys_pep_sf"/>
</dbReference>
<evidence type="ECO:0000313" key="2">
    <source>
        <dbReference type="EMBL" id="PHN03832.1"/>
    </source>
</evidence>
<comment type="caution">
    <text evidence="2">The sequence shown here is derived from an EMBL/GenBank/DDBJ whole genome shotgun (WGS) entry which is preliminary data.</text>
</comment>
<dbReference type="EMBL" id="PDUD01000029">
    <property type="protein sequence ID" value="PHN03832.1"/>
    <property type="molecule type" value="Genomic_DNA"/>
</dbReference>
<keyword evidence="3" id="KW-1185">Reference proteome</keyword>